<dbReference type="Proteomes" id="UP001166304">
    <property type="component" value="Unassembled WGS sequence"/>
</dbReference>
<proteinExistence type="predicted"/>
<accession>A0AA41FX58</accession>
<gene>
    <name evidence="2" type="ORF">KTS37_01445</name>
</gene>
<organism evidence="2 3">
    <name type="scientific">Haloarcula salina</name>
    <dbReference type="NCBI Taxonomy" id="1429914"/>
    <lineage>
        <taxon>Archaea</taxon>
        <taxon>Methanobacteriati</taxon>
        <taxon>Methanobacteriota</taxon>
        <taxon>Stenosarchaea group</taxon>
        <taxon>Halobacteria</taxon>
        <taxon>Halobacteriales</taxon>
        <taxon>Haloarculaceae</taxon>
        <taxon>Haloarcula</taxon>
    </lineage>
</organism>
<evidence type="ECO:0000313" key="3">
    <source>
        <dbReference type="Proteomes" id="UP001166304"/>
    </source>
</evidence>
<keyword evidence="3" id="KW-1185">Reference proteome</keyword>
<dbReference type="InterPro" id="IPR055553">
    <property type="entry name" value="DUF7129"/>
</dbReference>
<dbReference type="NCBIfam" id="NF033497">
    <property type="entry name" value="rubre_like_arch"/>
    <property type="match status" value="1"/>
</dbReference>
<protein>
    <submittedName>
        <fullName evidence="2">Rubrerythrin-like domain-containing protein</fullName>
    </submittedName>
</protein>
<dbReference type="SUPFAM" id="SSF57802">
    <property type="entry name" value="Rubredoxin-like"/>
    <property type="match status" value="1"/>
</dbReference>
<evidence type="ECO:0000259" key="1">
    <source>
        <dbReference type="Pfam" id="PF23455"/>
    </source>
</evidence>
<dbReference type="EMBL" id="JAHQXE010000001">
    <property type="protein sequence ID" value="MBV0900440.1"/>
    <property type="molecule type" value="Genomic_DNA"/>
</dbReference>
<comment type="caution">
    <text evidence="2">The sequence shown here is derived from an EMBL/GenBank/DDBJ whole genome shotgun (WGS) entry which is preliminary data.</text>
</comment>
<sequence length="47" mass="5196">MRDVTQPLDEKSPYECFECGTVVVSADNPDSCPSCGGEMRNRMTPIE</sequence>
<dbReference type="Pfam" id="PF23455">
    <property type="entry name" value="DUF7129"/>
    <property type="match status" value="1"/>
</dbReference>
<dbReference type="AlphaFoldDB" id="A0AA41FX58"/>
<dbReference type="RefSeq" id="WP_162412261.1">
    <property type="nucleotide sequence ID" value="NZ_JAHQXE010000001.1"/>
</dbReference>
<feature type="domain" description="DUF7129" evidence="1">
    <location>
        <begin position="10"/>
        <end position="43"/>
    </location>
</feature>
<name>A0AA41FX58_9EURY</name>
<reference evidence="2" key="1">
    <citation type="submission" date="2021-06" db="EMBL/GenBank/DDBJ databases">
        <title>New haloarchaea isolates fom saline soil.</title>
        <authorList>
            <person name="Duran-Viseras A."/>
            <person name="Sanchez-Porro C.S."/>
            <person name="Ventosa A."/>
        </authorList>
    </citation>
    <scope>NUCLEOTIDE SEQUENCE</scope>
    <source>
        <strain evidence="2">JCM 18369</strain>
    </source>
</reference>
<evidence type="ECO:0000313" key="2">
    <source>
        <dbReference type="EMBL" id="MBV0900440.1"/>
    </source>
</evidence>